<accession>A0A4R4VHY4</accession>
<name>A0A4R4VHY4_9ACTN</name>
<evidence type="ECO:0000313" key="4">
    <source>
        <dbReference type="Proteomes" id="UP000295258"/>
    </source>
</evidence>
<sequence>MAQELRYFLRASNVVRAAVRHALTDLDLTPVQNTVLHMIAATPGSSSAELARRTHVKPQTMHKS</sequence>
<dbReference type="Proteomes" id="UP000295258">
    <property type="component" value="Unassembled WGS sequence"/>
</dbReference>
<dbReference type="Gene3D" id="1.10.10.10">
    <property type="entry name" value="Winged helix-like DNA-binding domain superfamily/Winged helix DNA-binding domain"/>
    <property type="match status" value="1"/>
</dbReference>
<dbReference type="SUPFAM" id="SSF46785">
    <property type="entry name" value="Winged helix' DNA-binding domain"/>
    <property type="match status" value="1"/>
</dbReference>
<dbReference type="RefSeq" id="WP_132596285.1">
    <property type="nucleotide sequence ID" value="NZ_SMKO01000040.1"/>
</dbReference>
<reference evidence="3 4" key="1">
    <citation type="submission" date="2019-03" db="EMBL/GenBank/DDBJ databases">
        <title>Draft genome sequences of novel Actinobacteria.</title>
        <authorList>
            <person name="Sahin N."/>
            <person name="Ay H."/>
            <person name="Saygin H."/>
        </authorList>
    </citation>
    <scope>NUCLEOTIDE SEQUENCE [LARGE SCALE GENOMIC DNA]</scope>
    <source>
        <strain evidence="3 4">KC310</strain>
    </source>
</reference>
<dbReference type="InterPro" id="IPR036390">
    <property type="entry name" value="WH_DNA-bd_sf"/>
</dbReference>
<protein>
    <submittedName>
        <fullName evidence="3">MarR family transcriptional regulator</fullName>
    </submittedName>
</protein>
<evidence type="ECO:0000259" key="2">
    <source>
        <dbReference type="Pfam" id="PF12802"/>
    </source>
</evidence>
<dbReference type="EMBL" id="SMKO01000040">
    <property type="protein sequence ID" value="TDD05268.1"/>
    <property type="molecule type" value="Genomic_DNA"/>
</dbReference>
<comment type="caution">
    <text evidence="3">The sequence shown here is derived from an EMBL/GenBank/DDBJ whole genome shotgun (WGS) entry which is preliminary data.</text>
</comment>
<organism evidence="3 4">
    <name type="scientific">Nonomuraea deserti</name>
    <dbReference type="NCBI Taxonomy" id="1848322"/>
    <lineage>
        <taxon>Bacteria</taxon>
        <taxon>Bacillati</taxon>
        <taxon>Actinomycetota</taxon>
        <taxon>Actinomycetes</taxon>
        <taxon>Streptosporangiales</taxon>
        <taxon>Streptosporangiaceae</taxon>
        <taxon>Nonomuraea</taxon>
    </lineage>
</organism>
<dbReference type="InterPro" id="IPR036388">
    <property type="entry name" value="WH-like_DNA-bd_sf"/>
</dbReference>
<evidence type="ECO:0000313" key="3">
    <source>
        <dbReference type="EMBL" id="TDD05268.1"/>
    </source>
</evidence>
<proteinExistence type="predicted"/>
<feature type="domain" description="HTH marR-type" evidence="2">
    <location>
        <begin position="26"/>
        <end position="63"/>
    </location>
</feature>
<feature type="compositionally biased region" description="Basic residues" evidence="1">
    <location>
        <begin position="53"/>
        <end position="64"/>
    </location>
</feature>
<dbReference type="AlphaFoldDB" id="A0A4R4VHY4"/>
<dbReference type="InterPro" id="IPR000835">
    <property type="entry name" value="HTH_MarR-typ"/>
</dbReference>
<dbReference type="Pfam" id="PF12802">
    <property type="entry name" value="MarR_2"/>
    <property type="match status" value="1"/>
</dbReference>
<feature type="region of interest" description="Disordered" evidence="1">
    <location>
        <begin position="44"/>
        <end position="64"/>
    </location>
</feature>
<gene>
    <name evidence="3" type="ORF">E1292_17595</name>
</gene>
<keyword evidence="4" id="KW-1185">Reference proteome</keyword>
<evidence type="ECO:0000256" key="1">
    <source>
        <dbReference type="SAM" id="MobiDB-lite"/>
    </source>
</evidence>